<dbReference type="Pfam" id="PF01649">
    <property type="entry name" value="Ribosomal_S20p"/>
    <property type="match status" value="1"/>
</dbReference>
<dbReference type="EMBL" id="JACRST010000010">
    <property type="protein sequence ID" value="MBC8546854.1"/>
    <property type="molecule type" value="Genomic_DNA"/>
</dbReference>
<dbReference type="HAMAP" id="MF_00500">
    <property type="entry name" value="Ribosomal_bS20"/>
    <property type="match status" value="1"/>
</dbReference>
<dbReference type="Proteomes" id="UP000653127">
    <property type="component" value="Unassembled WGS sequence"/>
</dbReference>
<dbReference type="GO" id="GO:0015935">
    <property type="term" value="C:small ribosomal subunit"/>
    <property type="evidence" value="ECO:0007669"/>
    <property type="project" value="TreeGrafter"/>
</dbReference>
<dbReference type="AlphaFoldDB" id="A0A926E0K3"/>
<evidence type="ECO:0000256" key="6">
    <source>
        <dbReference type="ARBA" id="ARBA00035136"/>
    </source>
</evidence>
<keyword evidence="3 7" id="KW-0694">RNA-binding</keyword>
<dbReference type="InterPro" id="IPR002583">
    <property type="entry name" value="Ribosomal_bS20"/>
</dbReference>
<keyword evidence="4 7" id="KW-0689">Ribosomal protein</keyword>
<protein>
    <recommendedName>
        <fullName evidence="6 7">Small ribosomal subunit protein bS20</fullName>
    </recommendedName>
</protein>
<dbReference type="SUPFAM" id="SSF46992">
    <property type="entry name" value="Ribosomal protein S20"/>
    <property type="match status" value="1"/>
</dbReference>
<dbReference type="InterPro" id="IPR036510">
    <property type="entry name" value="Ribosomal_bS20_sf"/>
</dbReference>
<proteinExistence type="inferred from homology"/>
<dbReference type="Gene3D" id="1.20.58.110">
    <property type="entry name" value="Ribosomal protein S20"/>
    <property type="match status" value="1"/>
</dbReference>
<evidence type="ECO:0000256" key="5">
    <source>
        <dbReference type="ARBA" id="ARBA00023274"/>
    </source>
</evidence>
<comment type="function">
    <text evidence="7">Binds directly to 16S ribosomal RNA.</text>
</comment>
<reference evidence="8" key="1">
    <citation type="submission" date="2020-08" db="EMBL/GenBank/DDBJ databases">
        <title>Genome public.</title>
        <authorList>
            <person name="Liu C."/>
            <person name="Sun Q."/>
        </authorList>
    </citation>
    <scope>NUCLEOTIDE SEQUENCE</scope>
    <source>
        <strain evidence="8">NSJ-31</strain>
    </source>
</reference>
<dbReference type="NCBIfam" id="TIGR00029">
    <property type="entry name" value="S20"/>
    <property type="match status" value="1"/>
</dbReference>
<evidence type="ECO:0000256" key="7">
    <source>
        <dbReference type="HAMAP-Rule" id="MF_00500"/>
    </source>
</evidence>
<dbReference type="GO" id="GO:0003735">
    <property type="term" value="F:structural constituent of ribosome"/>
    <property type="evidence" value="ECO:0007669"/>
    <property type="project" value="InterPro"/>
</dbReference>
<evidence type="ECO:0000313" key="8">
    <source>
        <dbReference type="EMBL" id="MBC8546854.1"/>
    </source>
</evidence>
<evidence type="ECO:0000256" key="3">
    <source>
        <dbReference type="ARBA" id="ARBA00022884"/>
    </source>
</evidence>
<dbReference type="GO" id="GO:0005829">
    <property type="term" value="C:cytosol"/>
    <property type="evidence" value="ECO:0007669"/>
    <property type="project" value="TreeGrafter"/>
</dbReference>
<name>A0A926E0K3_9FIRM</name>
<evidence type="ECO:0000256" key="4">
    <source>
        <dbReference type="ARBA" id="ARBA00022980"/>
    </source>
</evidence>
<evidence type="ECO:0000256" key="1">
    <source>
        <dbReference type="ARBA" id="ARBA00007634"/>
    </source>
</evidence>
<evidence type="ECO:0000256" key="2">
    <source>
        <dbReference type="ARBA" id="ARBA00022730"/>
    </source>
</evidence>
<gene>
    <name evidence="7 8" type="primary">rpsT</name>
    <name evidence="8" type="ORF">H8711_07895</name>
</gene>
<comment type="similarity">
    <text evidence="1 7">Belongs to the bacterial ribosomal protein bS20 family.</text>
</comment>
<keyword evidence="5 7" id="KW-0687">Ribonucleoprotein</keyword>
<dbReference type="RefSeq" id="WP_249282929.1">
    <property type="nucleotide sequence ID" value="NZ_JACRST010000010.1"/>
</dbReference>
<keyword evidence="2 7" id="KW-0699">rRNA-binding</keyword>
<dbReference type="PANTHER" id="PTHR33398">
    <property type="entry name" value="30S RIBOSOMAL PROTEIN S20"/>
    <property type="match status" value="1"/>
</dbReference>
<comment type="caution">
    <text evidence="8">The sequence shown here is derived from an EMBL/GenBank/DDBJ whole genome shotgun (WGS) entry which is preliminary data.</text>
</comment>
<evidence type="ECO:0000313" key="9">
    <source>
        <dbReference type="Proteomes" id="UP000653127"/>
    </source>
</evidence>
<sequence>MPNIKSAKKRVKVIAVKTAQNKAVKTNLKTVIKNAELALANNDANKAEAVKLAVKKIDQAAAKNILHKNCAARKKSHLASKLNAVG</sequence>
<keyword evidence="9" id="KW-1185">Reference proteome</keyword>
<dbReference type="GO" id="GO:0006412">
    <property type="term" value="P:translation"/>
    <property type="evidence" value="ECO:0007669"/>
    <property type="project" value="UniProtKB-UniRule"/>
</dbReference>
<organism evidence="8 9">
    <name type="scientific">Ligaoa zhengdingensis</name>
    <dbReference type="NCBI Taxonomy" id="2763658"/>
    <lineage>
        <taxon>Bacteria</taxon>
        <taxon>Bacillati</taxon>
        <taxon>Bacillota</taxon>
        <taxon>Clostridia</taxon>
        <taxon>Eubacteriales</taxon>
        <taxon>Oscillospiraceae</taxon>
        <taxon>Ligaoa</taxon>
    </lineage>
</organism>
<dbReference type="PANTHER" id="PTHR33398:SF1">
    <property type="entry name" value="SMALL RIBOSOMAL SUBUNIT PROTEIN BS20C"/>
    <property type="match status" value="1"/>
</dbReference>
<dbReference type="GO" id="GO:0070181">
    <property type="term" value="F:small ribosomal subunit rRNA binding"/>
    <property type="evidence" value="ECO:0007669"/>
    <property type="project" value="TreeGrafter"/>
</dbReference>
<accession>A0A926E0K3</accession>